<dbReference type="PROSITE" id="PS50294">
    <property type="entry name" value="WD_REPEATS_REGION"/>
    <property type="match status" value="5"/>
</dbReference>
<dbReference type="PROSITE" id="PS00678">
    <property type="entry name" value="WD_REPEATS_1"/>
    <property type="match status" value="2"/>
</dbReference>
<dbReference type="InterPro" id="IPR020472">
    <property type="entry name" value="WD40_PAC1"/>
</dbReference>
<dbReference type="OrthoDB" id="674604at2759"/>
<dbReference type="STRING" id="133381.A0A2T9Y168"/>
<evidence type="ECO:0000256" key="1">
    <source>
        <dbReference type="ARBA" id="ARBA00004324"/>
    </source>
</evidence>
<keyword evidence="11" id="KW-1185">Reference proteome</keyword>
<dbReference type="PROSITE" id="PS50082">
    <property type="entry name" value="WD_REPEATS_2"/>
    <property type="match status" value="5"/>
</dbReference>
<evidence type="ECO:0000256" key="2">
    <source>
        <dbReference type="ARBA" id="ARBA00022574"/>
    </source>
</evidence>
<dbReference type="SMART" id="SM00320">
    <property type="entry name" value="WD40"/>
    <property type="match status" value="7"/>
</dbReference>
<dbReference type="InterPro" id="IPR001680">
    <property type="entry name" value="WD40_rpt"/>
</dbReference>
<dbReference type="EMBL" id="MBFS01003542">
    <property type="protein sequence ID" value="PVU86082.1"/>
    <property type="molecule type" value="Genomic_DNA"/>
</dbReference>
<feature type="repeat" description="WD" evidence="8">
    <location>
        <begin position="524"/>
        <end position="566"/>
    </location>
</feature>
<evidence type="ECO:0000256" key="3">
    <source>
        <dbReference type="ARBA" id="ARBA00022664"/>
    </source>
</evidence>
<dbReference type="InterPro" id="IPR015943">
    <property type="entry name" value="WD40/YVTN_repeat-like_dom_sf"/>
</dbReference>
<proteinExistence type="inferred from homology"/>
<reference evidence="10 11" key="1">
    <citation type="journal article" date="2018" name="MBio">
        <title>Comparative Genomics Reveals the Core Gene Toolbox for the Fungus-Insect Symbiosis.</title>
        <authorList>
            <person name="Wang Y."/>
            <person name="Stata M."/>
            <person name="Wang W."/>
            <person name="Stajich J.E."/>
            <person name="White M.M."/>
            <person name="Moncalvo J.M."/>
        </authorList>
    </citation>
    <scope>NUCLEOTIDE SEQUENCE [LARGE SCALE GENOMIC DNA]</scope>
    <source>
        <strain evidence="10 11">SC-DP-2</strain>
    </source>
</reference>
<dbReference type="PROSITE" id="PS50896">
    <property type="entry name" value="LISH"/>
    <property type="match status" value="1"/>
</dbReference>
<comment type="caution">
    <text evidence="10">The sequence shown here is derived from an EMBL/GenBank/DDBJ whole genome shotgun (WGS) entry which is preliminary data.</text>
</comment>
<evidence type="ECO:0000313" key="11">
    <source>
        <dbReference type="Proteomes" id="UP000245609"/>
    </source>
</evidence>
<name>A0A2T9Y168_9FUNG</name>
<feature type="repeat" description="WD" evidence="8">
    <location>
        <begin position="785"/>
        <end position="816"/>
    </location>
</feature>
<feature type="repeat" description="WD" evidence="8">
    <location>
        <begin position="655"/>
        <end position="696"/>
    </location>
</feature>
<feature type="compositionally biased region" description="Basic and acidic residues" evidence="9">
    <location>
        <begin position="226"/>
        <end position="247"/>
    </location>
</feature>
<keyword evidence="2 8" id="KW-0853">WD repeat</keyword>
<evidence type="ECO:0000313" key="10">
    <source>
        <dbReference type="EMBL" id="PVU86082.1"/>
    </source>
</evidence>
<dbReference type="Pfam" id="PF00400">
    <property type="entry name" value="WD40"/>
    <property type="match status" value="6"/>
</dbReference>
<comment type="subcellular location">
    <subcellularLocation>
        <location evidence="1">Nucleus speckle</location>
    </subcellularLocation>
</comment>
<dbReference type="GO" id="GO:0016607">
    <property type="term" value="C:nuclear speck"/>
    <property type="evidence" value="ECO:0007669"/>
    <property type="project" value="UniProtKB-SubCell"/>
</dbReference>
<dbReference type="PRINTS" id="PR00320">
    <property type="entry name" value="GPROTEINBRPT"/>
</dbReference>
<gene>
    <name evidence="10" type="ORF">BB560_006816</name>
</gene>
<evidence type="ECO:0000256" key="4">
    <source>
        <dbReference type="ARBA" id="ARBA00022737"/>
    </source>
</evidence>
<dbReference type="InterPro" id="IPR045184">
    <property type="entry name" value="SMU1"/>
</dbReference>
<feature type="non-terminal residue" evidence="10">
    <location>
        <position position="821"/>
    </location>
</feature>
<feature type="region of interest" description="Disordered" evidence="9">
    <location>
        <begin position="221"/>
        <end position="251"/>
    </location>
</feature>
<keyword evidence="5" id="KW-0508">mRNA splicing</keyword>
<evidence type="ECO:0000256" key="5">
    <source>
        <dbReference type="ARBA" id="ARBA00023187"/>
    </source>
</evidence>
<dbReference type="Gene3D" id="2.130.10.10">
    <property type="entry name" value="YVTN repeat-like/Quinoprotein amine dehydrogenase"/>
    <property type="match status" value="2"/>
</dbReference>
<keyword evidence="3" id="KW-0507">mRNA processing</keyword>
<protein>
    <recommendedName>
        <fullName evidence="7">WD40 repeat-containing protein SMU1</fullName>
    </recommendedName>
</protein>
<dbReference type="InterPro" id="IPR019775">
    <property type="entry name" value="WD40_repeat_CS"/>
</dbReference>
<comment type="similarity">
    <text evidence="6">Belongs to the WD repeat SMU1 family.</text>
</comment>
<dbReference type="GO" id="GO:0000398">
    <property type="term" value="P:mRNA splicing, via spliceosome"/>
    <property type="evidence" value="ECO:0007669"/>
    <property type="project" value="InterPro"/>
</dbReference>
<dbReference type="AlphaFoldDB" id="A0A2T9Y168"/>
<evidence type="ECO:0000256" key="8">
    <source>
        <dbReference type="PROSITE-ProRule" id="PRU00221"/>
    </source>
</evidence>
<organism evidence="10 11">
    <name type="scientific">Smittium megazygosporum</name>
    <dbReference type="NCBI Taxonomy" id="133381"/>
    <lineage>
        <taxon>Eukaryota</taxon>
        <taxon>Fungi</taxon>
        <taxon>Fungi incertae sedis</taxon>
        <taxon>Zoopagomycota</taxon>
        <taxon>Kickxellomycotina</taxon>
        <taxon>Harpellomycetes</taxon>
        <taxon>Harpellales</taxon>
        <taxon>Legeriomycetaceae</taxon>
        <taxon>Smittium</taxon>
    </lineage>
</organism>
<dbReference type="Proteomes" id="UP000245609">
    <property type="component" value="Unassembled WGS sequence"/>
</dbReference>
<accession>A0A2T9Y168</accession>
<dbReference type="InterPro" id="IPR006594">
    <property type="entry name" value="LisH"/>
</dbReference>
<dbReference type="PANTHER" id="PTHR22848">
    <property type="entry name" value="WD40 REPEAT PROTEIN"/>
    <property type="match status" value="1"/>
</dbReference>
<dbReference type="SUPFAM" id="SSF50978">
    <property type="entry name" value="WD40 repeat-like"/>
    <property type="match status" value="1"/>
</dbReference>
<sequence length="821" mass="93558">MEIESPNLFESSVGDLERRINLFEKNVDSLINRFEEGLKRESISAALERKRQILRFKHKGSNFFTSQFGNNSRPGTLIGNNGYVYLEEKVDFSEQIHIQKSVKPLTIYERGLKTPVITFYSTKSIQGYKNDWNICYVEEEVEKYKVVPTEDSSTQHITVRDTSTPRMWFDKNDIIYVYTWLKEVRAWYENVRFCKSHKRIHDEHLNPPKLQFTVDLGDKTKKRKRDSLGKAESSNRDPTEIPEKNDSLDNEDSIIPEETSYEFSQNSSQFTRASGDLFNASDPRIKNDILRIIGQYLDDNSFTYTKTVLYDEANLKKKQKNEYLSAVVNLRQAVLGGSVSPYGSRAIALLIILPNQQDGDWTEVDNLFSGSHLKTNKGIIYRVYKQQYLELVEEGEFQKAFSLLTKKIKPLERHENFTGEFRDLCYLLTAKSVQDAPSFKGWDGVVSARQKLADDLQSVLELEMGDWQSDNSHIPKNRLLELFYQAVAYQIETNRYQSGKNRTITTLLKDYEPIVIPNTLKNTFWGHTDNVKCVAFVGENGDYVASGSSDNTVKIWDIETGECVATCSGHTSKIWDICVDKSGSTMFSASGDKTIKIWSLKDIRNPTLVNTISECSNGDIYTVNLHPLESHLVFGGYDRSIKLYDLVVGRVVQSFNGHDLSVSSVCINPLGNLIVSGSKDHTVKFWDIMSGSVVNSITTHLGEVTSIMINKTSSSELLTSAKDNSNRLWDLRTLRPLCKYKGHQNTSKNFVKARFMHDDHLISSGNENGKVFIWNKMSGKVVSQLSGHESVVYDAVWNSKHGLLCSVGNDRTLKTWWYSPK</sequence>
<dbReference type="InterPro" id="IPR036322">
    <property type="entry name" value="WD40_repeat_dom_sf"/>
</dbReference>
<evidence type="ECO:0000256" key="6">
    <source>
        <dbReference type="ARBA" id="ARBA00025801"/>
    </source>
</evidence>
<dbReference type="CDD" id="cd00200">
    <property type="entry name" value="WD40"/>
    <property type="match status" value="1"/>
</dbReference>
<evidence type="ECO:0000256" key="7">
    <source>
        <dbReference type="ARBA" id="ARBA00026184"/>
    </source>
</evidence>
<feature type="repeat" description="WD" evidence="8">
    <location>
        <begin position="697"/>
        <end position="733"/>
    </location>
</feature>
<evidence type="ECO:0000256" key="9">
    <source>
        <dbReference type="SAM" id="MobiDB-lite"/>
    </source>
</evidence>
<keyword evidence="4" id="KW-0677">Repeat</keyword>
<feature type="repeat" description="WD" evidence="8">
    <location>
        <begin position="567"/>
        <end position="601"/>
    </location>
</feature>